<name>A0A8X6QIE6_NEPPI</name>
<dbReference type="OrthoDB" id="6499936at2759"/>
<dbReference type="Proteomes" id="UP000887013">
    <property type="component" value="Unassembled WGS sequence"/>
</dbReference>
<gene>
    <name evidence="1" type="ORF">NPIL_435861</name>
</gene>
<evidence type="ECO:0000313" key="1">
    <source>
        <dbReference type="EMBL" id="GFU20605.1"/>
    </source>
</evidence>
<dbReference type="AlphaFoldDB" id="A0A8X6QIE6"/>
<reference evidence="1" key="1">
    <citation type="submission" date="2020-08" db="EMBL/GenBank/DDBJ databases">
        <title>Multicomponent nature underlies the extraordinary mechanical properties of spider dragline silk.</title>
        <authorList>
            <person name="Kono N."/>
            <person name="Nakamura H."/>
            <person name="Mori M."/>
            <person name="Yoshida Y."/>
            <person name="Ohtoshi R."/>
            <person name="Malay A.D."/>
            <person name="Moran D.A.P."/>
            <person name="Tomita M."/>
            <person name="Numata K."/>
            <person name="Arakawa K."/>
        </authorList>
    </citation>
    <scope>NUCLEOTIDE SEQUENCE</scope>
</reference>
<comment type="caution">
    <text evidence="1">The sequence shown here is derived from an EMBL/GenBank/DDBJ whole genome shotgun (WGS) entry which is preliminary data.</text>
</comment>
<keyword evidence="2" id="KW-1185">Reference proteome</keyword>
<sequence>MSIKLVAIKCWFAPVKNVTVPSTAFLLVKLMKRVQVVLKLRMTSVYEMESHFIEQFTGLVDQGKAIKANSAPPVSYHFLQAGDYTLSCNWNFIHRALLSCLQINTTRRLVNRNPKCPKCGCS</sequence>
<organism evidence="1 2">
    <name type="scientific">Nephila pilipes</name>
    <name type="common">Giant wood spider</name>
    <name type="synonym">Nephila maculata</name>
    <dbReference type="NCBI Taxonomy" id="299642"/>
    <lineage>
        <taxon>Eukaryota</taxon>
        <taxon>Metazoa</taxon>
        <taxon>Ecdysozoa</taxon>
        <taxon>Arthropoda</taxon>
        <taxon>Chelicerata</taxon>
        <taxon>Arachnida</taxon>
        <taxon>Araneae</taxon>
        <taxon>Araneomorphae</taxon>
        <taxon>Entelegynae</taxon>
        <taxon>Araneoidea</taxon>
        <taxon>Nephilidae</taxon>
        <taxon>Nephila</taxon>
    </lineage>
</organism>
<accession>A0A8X6QIE6</accession>
<evidence type="ECO:0000313" key="2">
    <source>
        <dbReference type="Proteomes" id="UP000887013"/>
    </source>
</evidence>
<protein>
    <submittedName>
        <fullName evidence="1">Uncharacterized protein</fullName>
    </submittedName>
</protein>
<dbReference type="EMBL" id="BMAW01031315">
    <property type="protein sequence ID" value="GFU20605.1"/>
    <property type="molecule type" value="Genomic_DNA"/>
</dbReference>
<proteinExistence type="predicted"/>